<name>A0ACA9PS96_9GLOM</name>
<protein>
    <submittedName>
        <fullName evidence="1">30787_t:CDS:1</fullName>
    </submittedName>
</protein>
<evidence type="ECO:0000313" key="2">
    <source>
        <dbReference type="Proteomes" id="UP000789920"/>
    </source>
</evidence>
<sequence>QNNVFYKPSQEEILATRTGVIPANTRKATDNLYLLNHPNGNHQFILSNKKEFRLLWSILNGKLKQLKKYGTIVKHHNNLTDEEIQQIFQHNSVSINDPQDLQYRIFIWCCLLFQPRGGEHYSIKISQFVFMSDGLIIPIPPDSADFQGPIHDFKLYISKHPNDCQCPYLHLRINNKFAYDPEESWYCDKRLGEKLYQTFMKNICNIVGVSMVTTMAITGHKSESSYQVYTRPSEKDKEDALSSLINNIELPLKQNN</sequence>
<reference evidence="1" key="1">
    <citation type="submission" date="2021-06" db="EMBL/GenBank/DDBJ databases">
        <authorList>
            <person name="Kallberg Y."/>
            <person name="Tangrot J."/>
            <person name="Rosling A."/>
        </authorList>
    </citation>
    <scope>NUCLEOTIDE SEQUENCE</scope>
    <source>
        <strain evidence="1">MA461A</strain>
    </source>
</reference>
<evidence type="ECO:0000313" key="1">
    <source>
        <dbReference type="EMBL" id="CAG8717396.1"/>
    </source>
</evidence>
<feature type="non-terminal residue" evidence="1">
    <location>
        <position position="1"/>
    </location>
</feature>
<proteinExistence type="predicted"/>
<keyword evidence="2" id="KW-1185">Reference proteome</keyword>
<accession>A0ACA9PS96</accession>
<feature type="non-terminal residue" evidence="1">
    <location>
        <position position="256"/>
    </location>
</feature>
<gene>
    <name evidence="1" type="ORF">RPERSI_LOCUS11006</name>
</gene>
<organism evidence="1 2">
    <name type="scientific">Racocetra persica</name>
    <dbReference type="NCBI Taxonomy" id="160502"/>
    <lineage>
        <taxon>Eukaryota</taxon>
        <taxon>Fungi</taxon>
        <taxon>Fungi incertae sedis</taxon>
        <taxon>Mucoromycota</taxon>
        <taxon>Glomeromycotina</taxon>
        <taxon>Glomeromycetes</taxon>
        <taxon>Diversisporales</taxon>
        <taxon>Gigasporaceae</taxon>
        <taxon>Racocetra</taxon>
    </lineage>
</organism>
<dbReference type="Proteomes" id="UP000789920">
    <property type="component" value="Unassembled WGS sequence"/>
</dbReference>
<dbReference type="EMBL" id="CAJVQC010022307">
    <property type="protein sequence ID" value="CAG8717396.1"/>
    <property type="molecule type" value="Genomic_DNA"/>
</dbReference>
<comment type="caution">
    <text evidence="1">The sequence shown here is derived from an EMBL/GenBank/DDBJ whole genome shotgun (WGS) entry which is preliminary data.</text>
</comment>